<keyword evidence="9" id="KW-0175">Coiled coil</keyword>
<feature type="signal peptide" evidence="11">
    <location>
        <begin position="1"/>
        <end position="21"/>
    </location>
</feature>
<dbReference type="GO" id="GO:0005886">
    <property type="term" value="C:plasma membrane"/>
    <property type="evidence" value="ECO:0007669"/>
    <property type="project" value="UniProtKB-SubCell"/>
</dbReference>
<keyword evidence="6" id="KW-0472">Membrane</keyword>
<evidence type="ECO:0000256" key="6">
    <source>
        <dbReference type="ARBA" id="ARBA00023136"/>
    </source>
</evidence>
<protein>
    <submittedName>
        <fullName evidence="13">Variant surface glycoprotein 1125.4134</fullName>
    </submittedName>
</protein>
<evidence type="ECO:0000256" key="5">
    <source>
        <dbReference type="ARBA" id="ARBA00022729"/>
    </source>
</evidence>
<sequence>MINLILVLALSLRSSMFRCEGAAADGLNAADFAALCVLERQATGNLADAYPKVNVPTAGFEELREIVAAATNAKNITSVPAGELTDESAASEAACEGDTSKKEQCKRHWDKWRAVKKAAAQRNPPRFKPLTDSQRINPAAAGFIDALHDLEDQATSLYGQLKASADNAANPEKSPAITKLSNAKYGAGKTKVEGGPAAGHGGGNNRGIGCKTPNTGTSLVHDFFCLCVTDSTSSAAKPCGFEVNNCNSGNWEACTETNKQAAWTAIETKCKEIYQGATTATHIRAGLAGFVARLQRDASADIGSNAAVYLGQSNTQACGNHATNLCVDYSHAFKDTTRKSGIYWYKQLEAAADDMDTLAKEQADLKNRIRNLDALNIQARQLYKLIAAAPTATAVASSTNTNSQNANTEEKQKACENIKKLTECKDKEECKWDSAEKSDGDFCKAKDGENKKTKDQMELQKQQQRNAKGSGNQNATRPLNANGIEKMKKIQNYYKQEIYSAVAFDSLVVF</sequence>
<accession>A0A1J0R9W5</accession>
<feature type="coiled-coil region" evidence="9">
    <location>
        <begin position="348"/>
        <end position="378"/>
    </location>
</feature>
<keyword evidence="4" id="KW-0336">GPI-anchor</keyword>
<evidence type="ECO:0000256" key="10">
    <source>
        <dbReference type="SAM" id="MobiDB-lite"/>
    </source>
</evidence>
<comment type="subcellular location">
    <subcellularLocation>
        <location evidence="2">Cell membrane</location>
        <topology evidence="2">Lipid-anchor</topology>
        <topology evidence="2">GPI-anchor</topology>
    </subcellularLocation>
</comment>
<evidence type="ECO:0000256" key="8">
    <source>
        <dbReference type="ARBA" id="ARBA00023288"/>
    </source>
</evidence>
<evidence type="ECO:0000256" key="9">
    <source>
        <dbReference type="SAM" id="Coils"/>
    </source>
</evidence>
<evidence type="ECO:0000256" key="3">
    <source>
        <dbReference type="ARBA" id="ARBA00022475"/>
    </source>
</evidence>
<keyword evidence="5 11" id="KW-0732">Signal</keyword>
<evidence type="ECO:0000256" key="2">
    <source>
        <dbReference type="ARBA" id="ARBA00004609"/>
    </source>
</evidence>
<dbReference type="AlphaFoldDB" id="A0A1J0R9W5"/>
<keyword evidence="8" id="KW-0449">Lipoprotein</keyword>
<dbReference type="VEuPathDB" id="TriTrypDB:Tb427_000268300"/>
<feature type="region of interest" description="Disordered" evidence="10">
    <location>
        <begin position="441"/>
        <end position="480"/>
    </location>
</feature>
<dbReference type="GO" id="GO:0098552">
    <property type="term" value="C:side of membrane"/>
    <property type="evidence" value="ECO:0007669"/>
    <property type="project" value="UniProtKB-KW"/>
</dbReference>
<keyword evidence="7" id="KW-0325">Glycoprotein</keyword>
<feature type="compositionally biased region" description="Polar residues" evidence="10">
    <location>
        <begin position="459"/>
        <end position="479"/>
    </location>
</feature>
<organism evidence="13">
    <name type="scientific">Trypanosoma brucei</name>
    <dbReference type="NCBI Taxonomy" id="5691"/>
    <lineage>
        <taxon>Eukaryota</taxon>
        <taxon>Discoba</taxon>
        <taxon>Euglenozoa</taxon>
        <taxon>Kinetoplastea</taxon>
        <taxon>Metakinetoplastina</taxon>
        <taxon>Trypanosomatida</taxon>
        <taxon>Trypanosomatidae</taxon>
        <taxon>Trypanosoma</taxon>
    </lineage>
</organism>
<feature type="compositionally biased region" description="Basic and acidic residues" evidence="10">
    <location>
        <begin position="441"/>
        <end position="458"/>
    </location>
</feature>
<feature type="domain" description="Trypanosome variant surface glycoprotein B-type N-terminal" evidence="12">
    <location>
        <begin position="18"/>
        <end position="368"/>
    </location>
</feature>
<evidence type="ECO:0000256" key="1">
    <source>
        <dbReference type="ARBA" id="ARBA00002523"/>
    </source>
</evidence>
<feature type="chain" id="PRO_5012859564" evidence="11">
    <location>
        <begin position="22"/>
        <end position="510"/>
    </location>
</feature>
<evidence type="ECO:0000256" key="11">
    <source>
        <dbReference type="SAM" id="SignalP"/>
    </source>
</evidence>
<keyword evidence="3" id="KW-1003">Cell membrane</keyword>
<evidence type="ECO:0000256" key="4">
    <source>
        <dbReference type="ARBA" id="ARBA00022622"/>
    </source>
</evidence>
<reference evidence="13" key="1">
    <citation type="submission" date="2016-08" db="EMBL/GenBank/DDBJ databases">
        <title>VSG repertoire of Trypanosoma brucei EATRO 1125.</title>
        <authorList>
            <person name="Cross G.A."/>
        </authorList>
    </citation>
    <scope>NUCLEOTIDE SEQUENCE</scope>
    <source>
        <strain evidence="13">EATRO 1125</strain>
    </source>
</reference>
<name>A0A1J0R9W5_9TRYP</name>
<dbReference type="EMBL" id="KX700709">
    <property type="protein sequence ID" value="APD74665.1"/>
    <property type="molecule type" value="Genomic_DNA"/>
</dbReference>
<evidence type="ECO:0000313" key="13">
    <source>
        <dbReference type="EMBL" id="APD74665.1"/>
    </source>
</evidence>
<dbReference type="InterPro" id="IPR025932">
    <property type="entry name" value="Trypano_VSG_B_N_dom"/>
</dbReference>
<evidence type="ECO:0000256" key="7">
    <source>
        <dbReference type="ARBA" id="ARBA00023180"/>
    </source>
</evidence>
<comment type="function">
    <text evidence="1">VSG forms a coat on the surface of the parasite. The trypanosome evades the immune response of the host by expressing a series of antigenically distinct VSGs from an estimated 1000 VSG genes.</text>
</comment>
<evidence type="ECO:0000259" key="12">
    <source>
        <dbReference type="Pfam" id="PF13206"/>
    </source>
</evidence>
<dbReference type="Pfam" id="PF13206">
    <property type="entry name" value="VSG_B"/>
    <property type="match status" value="1"/>
</dbReference>
<proteinExistence type="predicted"/>